<name>A0A835BGK6_9POAL</name>
<organism evidence="1 2">
    <name type="scientific">Digitaria exilis</name>
    <dbReference type="NCBI Taxonomy" id="1010633"/>
    <lineage>
        <taxon>Eukaryota</taxon>
        <taxon>Viridiplantae</taxon>
        <taxon>Streptophyta</taxon>
        <taxon>Embryophyta</taxon>
        <taxon>Tracheophyta</taxon>
        <taxon>Spermatophyta</taxon>
        <taxon>Magnoliopsida</taxon>
        <taxon>Liliopsida</taxon>
        <taxon>Poales</taxon>
        <taxon>Poaceae</taxon>
        <taxon>PACMAD clade</taxon>
        <taxon>Panicoideae</taxon>
        <taxon>Panicodae</taxon>
        <taxon>Paniceae</taxon>
        <taxon>Anthephorinae</taxon>
        <taxon>Digitaria</taxon>
    </lineage>
</organism>
<accession>A0A835BGK6</accession>
<keyword evidence="2" id="KW-1185">Reference proteome</keyword>
<reference evidence="1" key="1">
    <citation type="submission" date="2020-07" db="EMBL/GenBank/DDBJ databases">
        <title>Genome sequence and genetic diversity analysis of an under-domesticated orphan crop, white fonio (Digitaria exilis).</title>
        <authorList>
            <person name="Bennetzen J.L."/>
            <person name="Chen S."/>
            <person name="Ma X."/>
            <person name="Wang X."/>
            <person name="Yssel A.E.J."/>
            <person name="Chaluvadi S.R."/>
            <person name="Johnson M."/>
            <person name="Gangashetty P."/>
            <person name="Hamidou F."/>
            <person name="Sanogo M.D."/>
            <person name="Zwaenepoel A."/>
            <person name="Wallace J."/>
            <person name="Van De Peer Y."/>
            <person name="Van Deynze A."/>
        </authorList>
    </citation>
    <scope>NUCLEOTIDE SEQUENCE</scope>
    <source>
        <tissue evidence="1">Leaves</tissue>
    </source>
</reference>
<dbReference type="EMBL" id="JACEFO010001880">
    <property type="protein sequence ID" value="KAF8696695.1"/>
    <property type="molecule type" value="Genomic_DNA"/>
</dbReference>
<dbReference type="Proteomes" id="UP000636709">
    <property type="component" value="Unassembled WGS sequence"/>
</dbReference>
<dbReference type="OrthoDB" id="684339at2759"/>
<evidence type="ECO:0000313" key="1">
    <source>
        <dbReference type="EMBL" id="KAF8696695.1"/>
    </source>
</evidence>
<protein>
    <submittedName>
        <fullName evidence="1">Uncharacterized protein</fullName>
    </submittedName>
</protein>
<sequence>MRRHSWLASGGLIQHVILNDQEDEITWRSFDDGRFSVKSAYKIKLWGSYCTFDTSTIWDGVCIEEWQNSAVFGLSKNLKRKKEAIQIYMVWNMWRERNRRVFDGVVSPPSRIVTLIKEEMNIIALVLGYELFFLLYPK</sequence>
<comment type="caution">
    <text evidence="1">The sequence shown here is derived from an EMBL/GenBank/DDBJ whole genome shotgun (WGS) entry which is preliminary data.</text>
</comment>
<proteinExistence type="predicted"/>
<dbReference type="AlphaFoldDB" id="A0A835BGK6"/>
<evidence type="ECO:0000313" key="2">
    <source>
        <dbReference type="Proteomes" id="UP000636709"/>
    </source>
</evidence>
<gene>
    <name evidence="1" type="ORF">HU200_036320</name>
</gene>